<sequence>MKIKNINLNNIIDVCVDVLKENLCFLFQGNRVLRVVLKRTNIIEKSCFFRLRFQNKQEKRTQDYM</sequence>
<organism evidence="1 2">
    <name type="scientific">Dissulfuribacter thermophilus</name>
    <dbReference type="NCBI Taxonomy" id="1156395"/>
    <lineage>
        <taxon>Bacteria</taxon>
        <taxon>Pseudomonadati</taxon>
        <taxon>Thermodesulfobacteriota</taxon>
        <taxon>Dissulfuribacteria</taxon>
        <taxon>Dissulfuribacterales</taxon>
        <taxon>Dissulfuribacteraceae</taxon>
        <taxon>Dissulfuribacter</taxon>
    </lineage>
</organism>
<keyword evidence="2" id="KW-1185">Reference proteome</keyword>
<dbReference type="RefSeq" id="WP_067617397.1">
    <property type="nucleotide sequence ID" value="NZ_MAGO01000005.1"/>
</dbReference>
<dbReference type="Proteomes" id="UP000093080">
    <property type="component" value="Unassembled WGS sequence"/>
</dbReference>
<proteinExistence type="predicted"/>
<dbReference type="AlphaFoldDB" id="A0A1B9F627"/>
<gene>
    <name evidence="1" type="ORF">DBT_1136</name>
</gene>
<comment type="caution">
    <text evidence="1">The sequence shown here is derived from an EMBL/GenBank/DDBJ whole genome shotgun (WGS) entry which is preliminary data.</text>
</comment>
<name>A0A1B9F627_9BACT</name>
<dbReference type="EMBL" id="MAGO01000005">
    <property type="protein sequence ID" value="OCC15389.1"/>
    <property type="molecule type" value="Genomic_DNA"/>
</dbReference>
<protein>
    <submittedName>
        <fullName evidence="1">Uncharacterized protein</fullName>
    </submittedName>
</protein>
<accession>A0A1B9F627</accession>
<reference evidence="1 2" key="1">
    <citation type="submission" date="2016-06" db="EMBL/GenBank/DDBJ databases">
        <title>Respiratory ammonification of nitrate coupled to the oxidation of elemental sulfur in deep-sea autotrophic thermophilic bacteria.</title>
        <authorList>
            <person name="Slobodkina G.B."/>
            <person name="Mardanov A.V."/>
            <person name="Ravin N.V."/>
            <person name="Frolova A.A."/>
            <person name="Viryasiv M.B."/>
            <person name="Chernyh N.A."/>
            <person name="Bonch-Osmolovskaya E.A."/>
            <person name="Slobodkin A.I."/>
        </authorList>
    </citation>
    <scope>NUCLEOTIDE SEQUENCE [LARGE SCALE GENOMIC DNA]</scope>
    <source>
        <strain evidence="1 2">S69</strain>
    </source>
</reference>
<evidence type="ECO:0000313" key="1">
    <source>
        <dbReference type="EMBL" id="OCC15389.1"/>
    </source>
</evidence>
<evidence type="ECO:0000313" key="2">
    <source>
        <dbReference type="Proteomes" id="UP000093080"/>
    </source>
</evidence>